<dbReference type="Pfam" id="PF19788">
    <property type="entry name" value="DUF6272"/>
    <property type="match status" value="1"/>
</dbReference>
<keyword evidence="2" id="KW-1185">Reference proteome</keyword>
<evidence type="ECO:0000313" key="2">
    <source>
        <dbReference type="Proteomes" id="UP000192472"/>
    </source>
</evidence>
<name>A0A1W2GMD5_REIFA</name>
<accession>A0A1W2GMD5</accession>
<sequence>MDLLKRYKNIYDTNIILMYKGEVTFDLVTSIIETLDGRITEMESDRIIKKKFYGAATECIQNLYHHMDEVADETNQIDTYDSKSGLLLVTARKKFYNIMTGNFIPNSKINTIKSKLDNINALDKDGLKKLYKEILYNGEFSDKGTAGLGFVEIARKTGQKLSYEFHQVNDEYSYFTFQIRVSREVEKKLAEAS</sequence>
<proteinExistence type="predicted"/>
<gene>
    <name evidence="1" type="ORF">SAMN04488029_3429</name>
</gene>
<dbReference type="Proteomes" id="UP000192472">
    <property type="component" value="Unassembled WGS sequence"/>
</dbReference>
<organism evidence="1 2">
    <name type="scientific">Reichenbachiella faecimaris</name>
    <dbReference type="NCBI Taxonomy" id="692418"/>
    <lineage>
        <taxon>Bacteria</taxon>
        <taxon>Pseudomonadati</taxon>
        <taxon>Bacteroidota</taxon>
        <taxon>Cytophagia</taxon>
        <taxon>Cytophagales</taxon>
        <taxon>Reichenbachiellaceae</taxon>
        <taxon>Reichenbachiella</taxon>
    </lineage>
</organism>
<dbReference type="InterPro" id="IPR046239">
    <property type="entry name" value="DUF6272"/>
</dbReference>
<dbReference type="STRING" id="692418.SAMN04488029_3429"/>
<evidence type="ECO:0000313" key="1">
    <source>
        <dbReference type="EMBL" id="SMD37724.1"/>
    </source>
</evidence>
<protein>
    <submittedName>
        <fullName evidence="1">Uncharacterized protein</fullName>
    </submittedName>
</protein>
<reference evidence="1 2" key="1">
    <citation type="submission" date="2017-04" db="EMBL/GenBank/DDBJ databases">
        <authorList>
            <person name="Afonso C.L."/>
            <person name="Miller P.J."/>
            <person name="Scott M.A."/>
            <person name="Spackman E."/>
            <person name="Goraichik I."/>
            <person name="Dimitrov K.M."/>
            <person name="Suarez D.L."/>
            <person name="Swayne D.E."/>
        </authorList>
    </citation>
    <scope>NUCLEOTIDE SEQUENCE [LARGE SCALE GENOMIC DNA]</scope>
    <source>
        <strain evidence="1 2">DSM 26133</strain>
    </source>
</reference>
<dbReference type="OrthoDB" id="1117715at2"/>
<dbReference type="AlphaFoldDB" id="A0A1W2GMD5"/>
<dbReference type="EMBL" id="FWYF01000004">
    <property type="protein sequence ID" value="SMD37724.1"/>
    <property type="molecule type" value="Genomic_DNA"/>
</dbReference>
<dbReference type="RefSeq" id="WP_084374073.1">
    <property type="nucleotide sequence ID" value="NZ_FWYF01000004.1"/>
</dbReference>
<dbReference type="NCBIfam" id="NF038262">
    <property type="entry name" value="SiaB_fam_kinase"/>
    <property type="match status" value="1"/>
</dbReference>